<feature type="region of interest" description="Disordered" evidence="1">
    <location>
        <begin position="563"/>
        <end position="594"/>
    </location>
</feature>
<evidence type="ECO:0000259" key="2">
    <source>
        <dbReference type="PROSITE" id="PS50086"/>
    </source>
</evidence>
<dbReference type="Pfam" id="PF00566">
    <property type="entry name" value="RabGAP-TBC"/>
    <property type="match status" value="1"/>
</dbReference>
<evidence type="ECO:0000313" key="4">
    <source>
        <dbReference type="Proteomes" id="UP000018538"/>
    </source>
</evidence>
<dbReference type="PROSITE" id="PS50086">
    <property type="entry name" value="TBC_RABGAP"/>
    <property type="match status" value="1"/>
</dbReference>
<gene>
    <name evidence="3" type="ORF">YYC_02691</name>
</gene>
<dbReference type="SUPFAM" id="SSF47923">
    <property type="entry name" value="Ypt/Rab-GAP domain of gyp1p"/>
    <property type="match status" value="2"/>
</dbReference>
<dbReference type="GO" id="GO:0005096">
    <property type="term" value="F:GTPase activator activity"/>
    <property type="evidence" value="ECO:0007669"/>
    <property type="project" value="TreeGrafter"/>
</dbReference>
<dbReference type="InterPro" id="IPR050302">
    <property type="entry name" value="Rab_GAP_TBC_domain"/>
</dbReference>
<organism evidence="3 4">
    <name type="scientific">Plasmodium yoelii 17X</name>
    <dbReference type="NCBI Taxonomy" id="1323249"/>
    <lineage>
        <taxon>Eukaryota</taxon>
        <taxon>Sar</taxon>
        <taxon>Alveolata</taxon>
        <taxon>Apicomplexa</taxon>
        <taxon>Aconoidasida</taxon>
        <taxon>Haemosporida</taxon>
        <taxon>Plasmodiidae</taxon>
        <taxon>Plasmodium</taxon>
        <taxon>Plasmodium (Vinckeia)</taxon>
    </lineage>
</organism>
<proteinExistence type="predicted"/>
<dbReference type="InterPro" id="IPR000195">
    <property type="entry name" value="Rab-GAP-TBC_dom"/>
</dbReference>
<dbReference type="PANTHER" id="PTHR47219:SF9">
    <property type="entry name" value="GTPASE ACTIVATING PROTEIN AND CENTROSOME-ASSOCIATED, ISOFORM B"/>
    <property type="match status" value="1"/>
</dbReference>
<protein>
    <recommendedName>
        <fullName evidence="2">Rab-GAP TBC domain-containing protein</fullName>
    </recommendedName>
</protein>
<sequence>MNKLSTSCENTSKNINEKKLECNKKSGNKIESRICPKDAEYISELILNTDNKKIEINKTPNKNPISSTEMNISINNVCIDQEKKKKKKNISINNEEEIDDNKNKDMSPKLGEQYCRSIDEENEYIEDWEVIRKRIFDPTLGLRKHYAKELLSCGEKYNTRILEKWSSMIDRNINWFKKAHKTTFLRRVKRGIPQKYRWKVWMHITNSTSLINKFEKKYYYLYKKTSNYSNLIYIDISRTFPELLIFDKYAQDQLYRILNAYANYESSVGYCQGMNFIVGLLLIVSNFNELETFCVLVTLMDNYHLKNFYKEKFPLLNRFIYVFEKILKFEIPDLYQHFKNEEVHPPVYLHQWFLTLFIASLPIKSVIVIWDYLFSTSIKMILIISIALLKILKNYLIKNNFEKILKLLKSMKYNESNDDILIAKLLIKKSEFVILNTGLAYIFENIEREDIPLDVKFKFSINNITNFHFKTVTSNSSKNDENRTNIVKSTDNENGNTFSDLDGISLLNFFSTNILPKTNYNNTKEEDKELIQNANYDLKNFEKTESQTNINEIYYKMLRSNEKNQTDNESDNDSFYAKSGQNGKNRKNGQNGKNMHTAEFAKHDQDSNHSECNDLQDQIKENHKYELGENGNGGDGESSQHTIYPNMCEDKDSKQINFAKCNSINGKNDRKKNSENIKRHAYYYKTDSFSDESKSGQNKGGQNRGGQNRGGQNRGGQNKSGQHKSGQHNIINKIKKQFKYNDKDIEQNDEQIQIIDSSEEFPHTDVINREESILNISEYINNNDDNKIQNNSDDNGLSFFNLIQSYTKDNSWFDVSSINKYYHFNKKSSDFELDSMGIGKTDKFEDSN</sequence>
<feature type="region of interest" description="Disordered" evidence="1">
    <location>
        <begin position="685"/>
        <end position="727"/>
    </location>
</feature>
<accession>V7PLV1</accession>
<feature type="compositionally biased region" description="Low complexity" evidence="1">
    <location>
        <begin position="578"/>
        <end position="594"/>
    </location>
</feature>
<feature type="domain" description="Rab-GAP TBC" evidence="2">
    <location>
        <begin position="191"/>
        <end position="377"/>
    </location>
</feature>
<dbReference type="EMBL" id="KI635763">
    <property type="protein sequence ID" value="ETB60404.1"/>
    <property type="molecule type" value="Genomic_DNA"/>
</dbReference>
<dbReference type="PANTHER" id="PTHR47219">
    <property type="entry name" value="RAB GTPASE-ACTIVATING PROTEIN 1-LIKE"/>
    <property type="match status" value="1"/>
</dbReference>
<dbReference type="AlphaFoldDB" id="V7PLV1"/>
<keyword evidence="4" id="KW-1185">Reference proteome</keyword>
<dbReference type="GO" id="GO:0031267">
    <property type="term" value="F:small GTPase binding"/>
    <property type="evidence" value="ECO:0007669"/>
    <property type="project" value="TreeGrafter"/>
</dbReference>
<dbReference type="Proteomes" id="UP000018538">
    <property type="component" value="Unassembled WGS sequence"/>
</dbReference>
<dbReference type="SMART" id="SM00164">
    <property type="entry name" value="TBC"/>
    <property type="match status" value="1"/>
</dbReference>
<name>V7PLV1_PLAYE</name>
<reference evidence="3 4" key="1">
    <citation type="submission" date="2013-11" db="EMBL/GenBank/DDBJ databases">
        <title>The Genome Sequence of Plasmodium yoelii 17X.</title>
        <authorList>
            <consortium name="The Broad Institute Genomics Platform"/>
            <consortium name="The Broad Institute Genome Sequencing Center for Infectious Disease"/>
            <person name="Neafsey D."/>
            <person name="Adams J."/>
            <person name="Walker B."/>
            <person name="Young S.K."/>
            <person name="Zeng Q."/>
            <person name="Gargeya S."/>
            <person name="Fitzgerald M."/>
            <person name="Haas B."/>
            <person name="Abouelleil A."/>
            <person name="Alvarado L."/>
            <person name="Chapman S.B."/>
            <person name="Gainer-Dewar J."/>
            <person name="Goldberg J."/>
            <person name="Griggs A."/>
            <person name="Gujja S."/>
            <person name="Hansen M."/>
            <person name="Howarth C."/>
            <person name="Imamovic A."/>
            <person name="Ireland A."/>
            <person name="Larimer J."/>
            <person name="McCowan C."/>
            <person name="Murphy C."/>
            <person name="Pearson M."/>
            <person name="Poon T.W."/>
            <person name="Priest M."/>
            <person name="Roberts A."/>
            <person name="Saif S."/>
            <person name="Shea T."/>
            <person name="Sykes S."/>
            <person name="Wortman J."/>
            <person name="Nusbaum C."/>
            <person name="Birren B."/>
        </authorList>
    </citation>
    <scope>NUCLEOTIDE SEQUENCE [LARGE SCALE GENOMIC DNA]</scope>
    <source>
        <strain evidence="3 4">17X</strain>
    </source>
</reference>
<feature type="region of interest" description="Disordered" evidence="1">
    <location>
        <begin position="625"/>
        <end position="645"/>
    </location>
</feature>
<dbReference type="FunFam" id="1.10.8.270:FF:000033">
    <property type="entry name" value="GTPase-activating protein, putative"/>
    <property type="match status" value="1"/>
</dbReference>
<dbReference type="InterPro" id="IPR035969">
    <property type="entry name" value="Rab-GAP_TBC_sf"/>
</dbReference>
<dbReference type="OrthoDB" id="294251at2759"/>
<dbReference type="Gene3D" id="1.10.472.80">
    <property type="entry name" value="Ypt/Rab-GAP domain of gyp1p, domain 3"/>
    <property type="match status" value="1"/>
</dbReference>
<dbReference type="Gene3D" id="1.10.8.270">
    <property type="entry name" value="putative rabgap domain of human tbc1 domain family member 14 like domains"/>
    <property type="match status" value="1"/>
</dbReference>
<feature type="compositionally biased region" description="Gly residues" evidence="1">
    <location>
        <begin position="698"/>
        <end position="714"/>
    </location>
</feature>
<evidence type="ECO:0000313" key="3">
    <source>
        <dbReference type="EMBL" id="ETB60404.1"/>
    </source>
</evidence>
<evidence type="ECO:0000256" key="1">
    <source>
        <dbReference type="SAM" id="MobiDB-lite"/>
    </source>
</evidence>